<proteinExistence type="inferred from homology"/>
<dbReference type="InterPro" id="IPR036291">
    <property type="entry name" value="NAD(P)-bd_dom_sf"/>
</dbReference>
<keyword evidence="5" id="KW-0560">Oxidoreductase</keyword>
<dbReference type="VEuPathDB" id="FungiDB:ASPGLDRAFT_70161"/>
<dbReference type="Gene3D" id="3.40.50.720">
    <property type="entry name" value="NAD(P)-binding Rossmann-like Domain"/>
    <property type="match status" value="1"/>
</dbReference>
<evidence type="ECO:0000256" key="5">
    <source>
        <dbReference type="ARBA" id="ARBA00023002"/>
    </source>
</evidence>
<dbReference type="Proteomes" id="UP000184300">
    <property type="component" value="Unassembled WGS sequence"/>
</dbReference>
<feature type="domain" description="Alcohol dehydrogenase-like N-terminal" evidence="7">
    <location>
        <begin position="55"/>
        <end position="124"/>
    </location>
</feature>
<dbReference type="AlphaFoldDB" id="A0A1L9V696"/>
<dbReference type="RefSeq" id="XP_022396152.1">
    <property type="nucleotide sequence ID" value="XM_022549453.1"/>
</dbReference>
<keyword evidence="9" id="KW-1185">Reference proteome</keyword>
<dbReference type="PANTHER" id="PTHR43161">
    <property type="entry name" value="SORBITOL DEHYDROGENASE"/>
    <property type="match status" value="1"/>
</dbReference>
<organism evidence="8 9">
    <name type="scientific">Aspergillus glaucus CBS 516.65</name>
    <dbReference type="NCBI Taxonomy" id="1160497"/>
    <lineage>
        <taxon>Eukaryota</taxon>
        <taxon>Fungi</taxon>
        <taxon>Dikarya</taxon>
        <taxon>Ascomycota</taxon>
        <taxon>Pezizomycotina</taxon>
        <taxon>Eurotiomycetes</taxon>
        <taxon>Eurotiomycetidae</taxon>
        <taxon>Eurotiales</taxon>
        <taxon>Aspergillaceae</taxon>
        <taxon>Aspergillus</taxon>
        <taxon>Aspergillus subgen. Aspergillus</taxon>
    </lineage>
</organism>
<keyword evidence="3" id="KW-0479">Metal-binding</keyword>
<evidence type="ECO:0000256" key="1">
    <source>
        <dbReference type="ARBA" id="ARBA00001947"/>
    </source>
</evidence>
<dbReference type="InterPro" id="IPR011032">
    <property type="entry name" value="GroES-like_sf"/>
</dbReference>
<dbReference type="Pfam" id="PF08240">
    <property type="entry name" value="ADH_N"/>
    <property type="match status" value="1"/>
</dbReference>
<name>A0A1L9V696_ASPGL</name>
<reference evidence="9" key="1">
    <citation type="journal article" date="2017" name="Genome Biol.">
        <title>Comparative genomics reveals high biological diversity and specific adaptations in the industrially and medically important fungal genus Aspergillus.</title>
        <authorList>
            <person name="de Vries R.P."/>
            <person name="Riley R."/>
            <person name="Wiebenga A."/>
            <person name="Aguilar-Osorio G."/>
            <person name="Amillis S."/>
            <person name="Uchima C.A."/>
            <person name="Anderluh G."/>
            <person name="Asadollahi M."/>
            <person name="Askin M."/>
            <person name="Barry K."/>
            <person name="Battaglia E."/>
            <person name="Bayram O."/>
            <person name="Benocci T."/>
            <person name="Braus-Stromeyer S.A."/>
            <person name="Caldana C."/>
            <person name="Canovas D."/>
            <person name="Cerqueira G.C."/>
            <person name="Chen F."/>
            <person name="Chen W."/>
            <person name="Choi C."/>
            <person name="Clum A."/>
            <person name="Dos Santos R.A."/>
            <person name="Damasio A.R."/>
            <person name="Diallinas G."/>
            <person name="Emri T."/>
            <person name="Fekete E."/>
            <person name="Flipphi M."/>
            <person name="Freyberg S."/>
            <person name="Gallo A."/>
            <person name="Gournas C."/>
            <person name="Habgood R."/>
            <person name="Hainaut M."/>
            <person name="Harispe M.L."/>
            <person name="Henrissat B."/>
            <person name="Hilden K.S."/>
            <person name="Hope R."/>
            <person name="Hossain A."/>
            <person name="Karabika E."/>
            <person name="Karaffa L."/>
            <person name="Karanyi Z."/>
            <person name="Krasevec N."/>
            <person name="Kuo A."/>
            <person name="Kusch H."/>
            <person name="LaButti K."/>
            <person name="Lagendijk E.L."/>
            <person name="Lapidus A."/>
            <person name="Levasseur A."/>
            <person name="Lindquist E."/>
            <person name="Lipzen A."/>
            <person name="Logrieco A.F."/>
            <person name="MacCabe A."/>
            <person name="Maekelae M.R."/>
            <person name="Malavazi I."/>
            <person name="Melin P."/>
            <person name="Meyer V."/>
            <person name="Mielnichuk N."/>
            <person name="Miskei M."/>
            <person name="Molnar A.P."/>
            <person name="Mule G."/>
            <person name="Ngan C.Y."/>
            <person name="Orejas M."/>
            <person name="Orosz E."/>
            <person name="Ouedraogo J.P."/>
            <person name="Overkamp K.M."/>
            <person name="Park H.-S."/>
            <person name="Perrone G."/>
            <person name="Piumi F."/>
            <person name="Punt P.J."/>
            <person name="Ram A.F."/>
            <person name="Ramon A."/>
            <person name="Rauscher S."/>
            <person name="Record E."/>
            <person name="Riano-Pachon D.M."/>
            <person name="Robert V."/>
            <person name="Roehrig J."/>
            <person name="Ruller R."/>
            <person name="Salamov A."/>
            <person name="Salih N.S."/>
            <person name="Samson R.A."/>
            <person name="Sandor E."/>
            <person name="Sanguinetti M."/>
            <person name="Schuetze T."/>
            <person name="Sepcic K."/>
            <person name="Shelest E."/>
            <person name="Sherlock G."/>
            <person name="Sophianopoulou V."/>
            <person name="Squina F.M."/>
            <person name="Sun H."/>
            <person name="Susca A."/>
            <person name="Todd R.B."/>
            <person name="Tsang A."/>
            <person name="Unkles S.E."/>
            <person name="van de Wiele N."/>
            <person name="van Rossen-Uffink D."/>
            <person name="Oliveira J.V."/>
            <person name="Vesth T.C."/>
            <person name="Visser J."/>
            <person name="Yu J.-H."/>
            <person name="Zhou M."/>
            <person name="Andersen M.R."/>
            <person name="Archer D.B."/>
            <person name="Baker S.E."/>
            <person name="Benoit I."/>
            <person name="Brakhage A.A."/>
            <person name="Braus G.H."/>
            <person name="Fischer R."/>
            <person name="Frisvad J.C."/>
            <person name="Goldman G.H."/>
            <person name="Houbraken J."/>
            <person name="Oakley B."/>
            <person name="Pocsi I."/>
            <person name="Scazzocchio C."/>
            <person name="Seiboth B."/>
            <person name="vanKuyk P.A."/>
            <person name="Wortman J."/>
            <person name="Dyer P.S."/>
            <person name="Grigoriev I.V."/>
        </authorList>
    </citation>
    <scope>NUCLEOTIDE SEQUENCE [LARGE SCALE GENOMIC DNA]</scope>
    <source>
        <strain evidence="9">CBS 516.65</strain>
    </source>
</reference>
<dbReference type="GeneID" id="34465713"/>
<dbReference type="GO" id="GO:0046872">
    <property type="term" value="F:metal ion binding"/>
    <property type="evidence" value="ECO:0007669"/>
    <property type="project" value="UniProtKB-KW"/>
</dbReference>
<dbReference type="InterPro" id="IPR013154">
    <property type="entry name" value="ADH-like_N"/>
</dbReference>
<feature type="domain" description="Alcohol dehydrogenase-like C-terminal" evidence="6">
    <location>
        <begin position="163"/>
        <end position="254"/>
    </location>
</feature>
<evidence type="ECO:0000313" key="9">
    <source>
        <dbReference type="Proteomes" id="UP000184300"/>
    </source>
</evidence>
<sequence>MHTNAENPSCLLYGPLDALFEHQPYPELTGLHNVIVGIAHTGISTSYGPRGIQYICAVVSTIKSLLPGDRVAIEPRYPCRRCENCKSGHYDLCPEMKFAADPPKRHGTLTKYFLTPADFCYKIPGSMRLEEAVLMDSLAMAVHAVRLADVRFGNRVIVFGSGAVGLFYAAVAREFGASTVISVDVLARRLEFARKFIGSSVGRNFVPNHFLSVEEVVRQLIRLGEGADIAIDTSRVEASLQTAIFSLRNRGTFFSEMCEKVITANGCFRYGAGDFDLGIQLVTQGKIQLAGLVMDIFPFEGATEA</sequence>
<evidence type="ECO:0000259" key="7">
    <source>
        <dbReference type="Pfam" id="PF08240"/>
    </source>
</evidence>
<evidence type="ECO:0000313" key="8">
    <source>
        <dbReference type="EMBL" id="OJJ79454.1"/>
    </source>
</evidence>
<evidence type="ECO:0000259" key="6">
    <source>
        <dbReference type="Pfam" id="PF00107"/>
    </source>
</evidence>
<comment type="similarity">
    <text evidence="2">Belongs to the zinc-containing alcohol dehydrogenase family.</text>
</comment>
<dbReference type="SUPFAM" id="SSF50129">
    <property type="entry name" value="GroES-like"/>
    <property type="match status" value="1"/>
</dbReference>
<protein>
    <submittedName>
        <fullName evidence="8">Uncharacterized protein</fullName>
    </submittedName>
</protein>
<keyword evidence="4" id="KW-0862">Zinc</keyword>
<dbReference type="InterPro" id="IPR013149">
    <property type="entry name" value="ADH-like_C"/>
</dbReference>
<comment type="cofactor">
    <cofactor evidence="1">
        <name>Zn(2+)</name>
        <dbReference type="ChEBI" id="CHEBI:29105"/>
    </cofactor>
</comment>
<accession>A0A1L9V696</accession>
<dbReference type="STRING" id="1160497.A0A1L9V696"/>
<evidence type="ECO:0000256" key="3">
    <source>
        <dbReference type="ARBA" id="ARBA00022723"/>
    </source>
</evidence>
<gene>
    <name evidence="8" type="ORF">ASPGLDRAFT_70161</name>
</gene>
<dbReference type="SUPFAM" id="SSF51735">
    <property type="entry name" value="NAD(P)-binding Rossmann-fold domains"/>
    <property type="match status" value="1"/>
</dbReference>
<evidence type="ECO:0000256" key="2">
    <source>
        <dbReference type="ARBA" id="ARBA00008072"/>
    </source>
</evidence>
<dbReference type="Gene3D" id="3.90.180.10">
    <property type="entry name" value="Medium-chain alcohol dehydrogenases, catalytic domain"/>
    <property type="match status" value="1"/>
</dbReference>
<evidence type="ECO:0000256" key="4">
    <source>
        <dbReference type="ARBA" id="ARBA00022833"/>
    </source>
</evidence>
<dbReference type="Pfam" id="PF00107">
    <property type="entry name" value="ADH_zinc_N"/>
    <property type="match status" value="1"/>
</dbReference>
<dbReference type="OrthoDB" id="3941538at2759"/>
<dbReference type="GO" id="GO:0006062">
    <property type="term" value="P:sorbitol catabolic process"/>
    <property type="evidence" value="ECO:0007669"/>
    <property type="project" value="TreeGrafter"/>
</dbReference>
<dbReference type="GO" id="GO:0003939">
    <property type="term" value="F:L-iditol 2-dehydrogenase (NAD+) activity"/>
    <property type="evidence" value="ECO:0007669"/>
    <property type="project" value="TreeGrafter"/>
</dbReference>
<dbReference type="PANTHER" id="PTHR43161:SF9">
    <property type="entry name" value="SORBITOL DEHYDROGENASE"/>
    <property type="match status" value="1"/>
</dbReference>
<dbReference type="EMBL" id="KV878918">
    <property type="protein sequence ID" value="OJJ79454.1"/>
    <property type="molecule type" value="Genomic_DNA"/>
</dbReference>